<evidence type="ECO:0000259" key="4">
    <source>
        <dbReference type="PROSITE" id="PS50043"/>
    </source>
</evidence>
<dbReference type="GO" id="GO:0003677">
    <property type="term" value="F:DNA binding"/>
    <property type="evidence" value="ECO:0007669"/>
    <property type="project" value="UniProtKB-KW"/>
</dbReference>
<reference evidence="5 6" key="1">
    <citation type="submission" date="2019-07" db="EMBL/GenBank/DDBJ databases">
        <title>Description of 53C-WASEF.</title>
        <authorList>
            <person name="Pitt A."/>
            <person name="Hahn M.W."/>
        </authorList>
    </citation>
    <scope>NUCLEOTIDE SEQUENCE [LARGE SCALE GENOMIC DNA]</scope>
    <source>
        <strain evidence="5 6">53C-WASEF</strain>
    </source>
</reference>
<comment type="caution">
    <text evidence="5">The sequence shown here is derived from an EMBL/GenBank/DDBJ whole genome shotgun (WGS) entry which is preliminary data.</text>
</comment>
<evidence type="ECO:0000256" key="3">
    <source>
        <dbReference type="ARBA" id="ARBA00023163"/>
    </source>
</evidence>
<dbReference type="InterPro" id="IPR000792">
    <property type="entry name" value="Tscrpt_reg_LuxR_C"/>
</dbReference>
<dbReference type="AlphaFoldDB" id="A0A556QKI7"/>
<evidence type="ECO:0000256" key="1">
    <source>
        <dbReference type="ARBA" id="ARBA00023015"/>
    </source>
</evidence>
<dbReference type="PRINTS" id="PR00038">
    <property type="entry name" value="HTHLUXR"/>
</dbReference>
<dbReference type="PANTHER" id="PTHR44688">
    <property type="entry name" value="DNA-BINDING TRANSCRIPTIONAL ACTIVATOR DEVR_DOSR"/>
    <property type="match status" value="1"/>
</dbReference>
<protein>
    <submittedName>
        <fullName evidence="5">Helix-turn-helix transcriptional regulator</fullName>
    </submittedName>
</protein>
<dbReference type="SMART" id="SM00421">
    <property type="entry name" value="HTH_LUXR"/>
    <property type="match status" value="1"/>
</dbReference>
<dbReference type="PANTHER" id="PTHR44688:SF16">
    <property type="entry name" value="DNA-BINDING TRANSCRIPTIONAL ACTIVATOR DEVR_DOSR"/>
    <property type="match status" value="1"/>
</dbReference>
<evidence type="ECO:0000256" key="2">
    <source>
        <dbReference type="ARBA" id="ARBA00023125"/>
    </source>
</evidence>
<dbReference type="RefSeq" id="WP_144230984.1">
    <property type="nucleotide sequence ID" value="NZ_CBCRVV010000011.1"/>
</dbReference>
<sequence length="376" mass="41325">MPYSENTHTALIALQRALTPEELWQAANQLLRSAMPVYHVLIGLPCLGTMPVFLRTTLPVPDPDTYFVRLNAVAPLADHLARNPGVTTLRMSDGLPLAALPGLPFYEEFMKPEGWLYSAGMIFWSSSGEFIGQLSLIRTEAQGDITDEEMGVLRLLHPLANAAVERLLASEKRAAAHTSLEHTVHSLPIPMLGVDWDLAINYSNVAARETISAWRHGLQSSRVFKTDVSKKLPADLLAACNELKTAWQGAVQTHTLASLQHIRLLNHDTETGFQATVQLIEPVPGRSLQPSFVIQFSPPPSDTPEAGRVLEKLSKLTTSEREVARLAAAGDNNAEIVRKLSVSESTVRTHLRNIFRKLGITSRGKLAPLYRSLEAS</sequence>
<keyword evidence="2" id="KW-0238">DNA-binding</keyword>
<dbReference type="InterPro" id="IPR036388">
    <property type="entry name" value="WH-like_DNA-bd_sf"/>
</dbReference>
<dbReference type="CDD" id="cd06170">
    <property type="entry name" value="LuxR_C_like"/>
    <property type="match status" value="1"/>
</dbReference>
<keyword evidence="6" id="KW-1185">Reference proteome</keyword>
<dbReference type="EMBL" id="VMBG01000002">
    <property type="protein sequence ID" value="TSJ77163.1"/>
    <property type="molecule type" value="Genomic_DNA"/>
</dbReference>
<evidence type="ECO:0000313" key="5">
    <source>
        <dbReference type="EMBL" id="TSJ77163.1"/>
    </source>
</evidence>
<dbReference type="Pfam" id="PF00196">
    <property type="entry name" value="GerE"/>
    <property type="match status" value="1"/>
</dbReference>
<dbReference type="Proteomes" id="UP000315648">
    <property type="component" value="Unassembled WGS sequence"/>
</dbReference>
<name>A0A556QKI7_9BACT</name>
<dbReference type="InterPro" id="IPR016032">
    <property type="entry name" value="Sig_transdc_resp-reg_C-effctor"/>
</dbReference>
<dbReference type="GO" id="GO:0006355">
    <property type="term" value="P:regulation of DNA-templated transcription"/>
    <property type="evidence" value="ECO:0007669"/>
    <property type="project" value="InterPro"/>
</dbReference>
<evidence type="ECO:0000313" key="6">
    <source>
        <dbReference type="Proteomes" id="UP000315648"/>
    </source>
</evidence>
<dbReference type="Gene3D" id="1.10.10.10">
    <property type="entry name" value="Winged helix-like DNA-binding domain superfamily/Winged helix DNA-binding domain"/>
    <property type="match status" value="1"/>
</dbReference>
<keyword evidence="1" id="KW-0805">Transcription regulation</keyword>
<proteinExistence type="predicted"/>
<accession>A0A556QKI7</accession>
<organism evidence="5 6">
    <name type="scientific">Rariglobus hedericola</name>
    <dbReference type="NCBI Taxonomy" id="2597822"/>
    <lineage>
        <taxon>Bacteria</taxon>
        <taxon>Pseudomonadati</taxon>
        <taxon>Verrucomicrobiota</taxon>
        <taxon>Opitutia</taxon>
        <taxon>Opitutales</taxon>
        <taxon>Opitutaceae</taxon>
        <taxon>Rariglobus</taxon>
    </lineage>
</organism>
<dbReference type="PROSITE" id="PS50043">
    <property type="entry name" value="HTH_LUXR_2"/>
    <property type="match status" value="1"/>
</dbReference>
<dbReference type="OrthoDB" id="9774661at2"/>
<feature type="domain" description="HTH luxR-type" evidence="4">
    <location>
        <begin position="309"/>
        <end position="374"/>
    </location>
</feature>
<gene>
    <name evidence="5" type="ORF">FPL22_13755</name>
</gene>
<dbReference type="SUPFAM" id="SSF46894">
    <property type="entry name" value="C-terminal effector domain of the bipartite response regulators"/>
    <property type="match status" value="1"/>
</dbReference>
<keyword evidence="3" id="KW-0804">Transcription</keyword>